<sequence>MSKIIIGTSNPGKIREIASILSPLGYEIEPHALDVQETGKTIKDNAILKATVYSKEYPDTYVIAEDSGLVVPGLNNLPGPYSARFHEVTIDNELNVTNVPHEEFTTDKSEHDRLNNEKLLQYIKKIPFNERSAYFEVCFAIAKNGIIEKTFSGYSYGYILDELRGTNGFGYDPIFVGDNTFGKTYAELDSARKNLKSHRKQALKQLGLWVSQNIEN</sequence>
<protein>
    <submittedName>
        <fullName evidence="3">DITP/XTP pyrophosphatase</fullName>
        <ecNumber evidence="3">3.6.1.66</ecNumber>
    </submittedName>
</protein>
<evidence type="ECO:0000313" key="4">
    <source>
        <dbReference type="Proteomes" id="UP001348805"/>
    </source>
</evidence>
<proteinExistence type="inferred from homology"/>
<keyword evidence="2 3" id="KW-0378">Hydrolase</keyword>
<evidence type="ECO:0000256" key="1">
    <source>
        <dbReference type="ARBA" id="ARBA00008023"/>
    </source>
</evidence>
<dbReference type="Pfam" id="PF01725">
    <property type="entry name" value="Ham1p_like"/>
    <property type="match status" value="1"/>
</dbReference>
<evidence type="ECO:0000313" key="3">
    <source>
        <dbReference type="EMBL" id="WQJ51546.1"/>
    </source>
</evidence>
<dbReference type="NCBIfam" id="TIGR00042">
    <property type="entry name" value="RdgB/HAM1 family non-canonical purine NTP pyrophosphatase"/>
    <property type="match status" value="1"/>
</dbReference>
<organism evidence="3 4">
    <name type="scientific">phage Lak_Megaphage_RVC_AP3_GC26</name>
    <dbReference type="NCBI Taxonomy" id="3109225"/>
    <lineage>
        <taxon>Viruses</taxon>
        <taxon>Duplodnaviria</taxon>
        <taxon>Heunggongvirae</taxon>
        <taxon>Uroviricota</taxon>
        <taxon>Caudoviricetes</taxon>
        <taxon>Caudoviricetes code 15 clade</taxon>
    </lineage>
</organism>
<dbReference type="SUPFAM" id="SSF52972">
    <property type="entry name" value="ITPase-like"/>
    <property type="match status" value="1"/>
</dbReference>
<dbReference type="InterPro" id="IPR002637">
    <property type="entry name" value="RdgB/HAM1"/>
</dbReference>
<accession>A0ABZ0Z381</accession>
<dbReference type="InterPro" id="IPR029001">
    <property type="entry name" value="ITPase-like_fam"/>
</dbReference>
<keyword evidence="4" id="KW-1185">Reference proteome</keyword>
<dbReference type="GO" id="GO:0036220">
    <property type="term" value="F:ITP diphosphatase activity"/>
    <property type="evidence" value="ECO:0007669"/>
    <property type="project" value="UniProtKB-EC"/>
</dbReference>
<dbReference type="EMBL" id="OR769219">
    <property type="protein sequence ID" value="WQJ51546.1"/>
    <property type="molecule type" value="Genomic_DNA"/>
</dbReference>
<dbReference type="EC" id="3.6.1.66" evidence="3"/>
<dbReference type="PANTHER" id="PTHR11067:SF9">
    <property type="entry name" value="INOSINE TRIPHOSPHATE PYROPHOSPHATASE"/>
    <property type="match status" value="1"/>
</dbReference>
<dbReference type="Gene3D" id="3.90.950.10">
    <property type="match status" value="1"/>
</dbReference>
<dbReference type="CDD" id="cd00515">
    <property type="entry name" value="HAM1"/>
    <property type="match status" value="1"/>
</dbReference>
<reference evidence="3 4" key="1">
    <citation type="submission" date="2023-11" db="EMBL/GenBank/DDBJ databases">
        <authorList>
            <person name="Cook R."/>
            <person name="Crisci M."/>
            <person name="Pye H."/>
            <person name="Adriaenssens E."/>
            <person name="Santini J."/>
        </authorList>
    </citation>
    <scope>NUCLEOTIDE SEQUENCE [LARGE SCALE GENOMIC DNA]</scope>
    <source>
        <strain evidence="3">Lak_Megaphage_RVC_AP3_GC26</strain>
    </source>
</reference>
<name>A0ABZ0Z381_9CAUD</name>
<evidence type="ECO:0000256" key="2">
    <source>
        <dbReference type="ARBA" id="ARBA00022801"/>
    </source>
</evidence>
<dbReference type="PANTHER" id="PTHR11067">
    <property type="entry name" value="INOSINE TRIPHOSPHATE PYROPHOSPHATASE/HAM1 PROTEIN"/>
    <property type="match status" value="1"/>
</dbReference>
<dbReference type="Proteomes" id="UP001348805">
    <property type="component" value="Segment"/>
</dbReference>
<comment type="similarity">
    <text evidence="1">Belongs to the HAM1 NTPase family.</text>
</comment>